<protein>
    <submittedName>
        <fullName evidence="2">Uncharacterized protein</fullName>
    </submittedName>
</protein>
<keyword evidence="3" id="KW-1185">Reference proteome</keyword>
<sequence length="197" mass="21867">MCGYTITFYTGCGHSTIRKRPCYSPRPVECQNWADQTRVQSRTSPENCPRCPAQGSVLDPEMWRRVPGQSEDLHVRVGGLADRYQPTPPPVRPSTHGSGYGYGYGSQYGHVEDDPVREGGAPNPSPSEVRRNISHWRNAVNPAGPFDTRSNTSSNTGGSSLYRPQEPATTHSRSAPRLSSSGVEFRTTTRPSRRREY</sequence>
<dbReference type="AlphaFoldDB" id="A0A074YGR5"/>
<evidence type="ECO:0000256" key="1">
    <source>
        <dbReference type="SAM" id="MobiDB-lite"/>
    </source>
</evidence>
<reference evidence="2 3" key="1">
    <citation type="journal article" date="2014" name="BMC Genomics">
        <title>Genome sequencing of four Aureobasidium pullulans varieties: biotechnological potential, stress tolerance, and description of new species.</title>
        <authorList>
            <person name="Gostin Ar C."/>
            <person name="Ohm R.A."/>
            <person name="Kogej T."/>
            <person name="Sonjak S."/>
            <person name="Turk M."/>
            <person name="Zajc J."/>
            <person name="Zalar P."/>
            <person name="Grube M."/>
            <person name="Sun H."/>
            <person name="Han J."/>
            <person name="Sharma A."/>
            <person name="Chiniquy J."/>
            <person name="Ngan C.Y."/>
            <person name="Lipzen A."/>
            <person name="Barry K."/>
            <person name="Grigoriev I.V."/>
            <person name="Gunde-Cimerman N."/>
        </authorList>
    </citation>
    <scope>NUCLEOTIDE SEQUENCE [LARGE SCALE GENOMIC DNA]</scope>
    <source>
        <strain evidence="2 3">EXF-2481</strain>
    </source>
</reference>
<evidence type="ECO:0000313" key="2">
    <source>
        <dbReference type="EMBL" id="KEQ96925.1"/>
    </source>
</evidence>
<dbReference type="EMBL" id="KL584755">
    <property type="protein sequence ID" value="KEQ96925.1"/>
    <property type="molecule type" value="Genomic_DNA"/>
</dbReference>
<dbReference type="InParanoid" id="A0A074YGR5"/>
<feature type="region of interest" description="Disordered" evidence="1">
    <location>
        <begin position="80"/>
        <end position="197"/>
    </location>
</feature>
<dbReference type="Proteomes" id="UP000030641">
    <property type="component" value="Unassembled WGS sequence"/>
</dbReference>
<dbReference type="OrthoDB" id="10398182at2759"/>
<proteinExistence type="predicted"/>
<gene>
    <name evidence="2" type="ORF">AUEXF2481DRAFT_620843</name>
</gene>
<dbReference type="RefSeq" id="XP_013345584.1">
    <property type="nucleotide sequence ID" value="XM_013490130.1"/>
</dbReference>
<organism evidence="2 3">
    <name type="scientific">Aureobasidium subglaciale (strain EXF-2481)</name>
    <name type="common">Aureobasidium pullulans var. subglaciale</name>
    <dbReference type="NCBI Taxonomy" id="1043005"/>
    <lineage>
        <taxon>Eukaryota</taxon>
        <taxon>Fungi</taxon>
        <taxon>Dikarya</taxon>
        <taxon>Ascomycota</taxon>
        <taxon>Pezizomycotina</taxon>
        <taxon>Dothideomycetes</taxon>
        <taxon>Dothideomycetidae</taxon>
        <taxon>Dothideales</taxon>
        <taxon>Saccotheciaceae</taxon>
        <taxon>Aureobasidium</taxon>
    </lineage>
</organism>
<feature type="compositionally biased region" description="Low complexity" evidence="1">
    <location>
        <begin position="150"/>
        <end position="160"/>
    </location>
</feature>
<dbReference type="HOGENOM" id="CLU_1383906_0_0_1"/>
<feature type="compositionally biased region" description="Polar residues" evidence="1">
    <location>
        <begin position="167"/>
        <end position="190"/>
    </location>
</feature>
<evidence type="ECO:0000313" key="3">
    <source>
        <dbReference type="Proteomes" id="UP000030641"/>
    </source>
</evidence>
<accession>A0A074YGR5</accession>
<dbReference type="GeneID" id="25369557"/>
<name>A0A074YGR5_AURSE</name>